<dbReference type="RefSeq" id="WP_102171685.1">
    <property type="nucleotide sequence ID" value="NZ_NMQA01000052.1"/>
</dbReference>
<dbReference type="AlphaFoldDB" id="A0A2N6KK41"/>
<reference evidence="1 2" key="1">
    <citation type="submission" date="2017-07" db="EMBL/GenBank/DDBJ databases">
        <title>Genomes of Fischerella (Mastigocladus) sp. strains.</title>
        <authorList>
            <person name="Miller S.R."/>
        </authorList>
    </citation>
    <scope>NUCLEOTIDE SEQUENCE [LARGE SCALE GENOMIC DNA]</scope>
    <source>
        <strain evidence="1 2">CCMEE 5268</strain>
    </source>
</reference>
<dbReference type="Proteomes" id="UP000235025">
    <property type="component" value="Unassembled WGS sequence"/>
</dbReference>
<proteinExistence type="predicted"/>
<accession>A0A2N6KK41</accession>
<organism evidence="1 2">
    <name type="scientific">Fischerella thermalis CCMEE 5268</name>
    <dbReference type="NCBI Taxonomy" id="2019662"/>
    <lineage>
        <taxon>Bacteria</taxon>
        <taxon>Bacillati</taxon>
        <taxon>Cyanobacteriota</taxon>
        <taxon>Cyanophyceae</taxon>
        <taxon>Nostocales</taxon>
        <taxon>Hapalosiphonaceae</taxon>
        <taxon>Fischerella</taxon>
    </lineage>
</organism>
<dbReference type="EMBL" id="NMQA01000052">
    <property type="protein sequence ID" value="PMB00044.1"/>
    <property type="molecule type" value="Genomic_DNA"/>
</dbReference>
<evidence type="ECO:0000313" key="1">
    <source>
        <dbReference type="EMBL" id="PMB00044.1"/>
    </source>
</evidence>
<gene>
    <name evidence="1" type="ORF">CEN50_04795</name>
</gene>
<sequence>MQIVGKRWREIELLAIAQEINQVVGDFRRPAGY</sequence>
<protein>
    <submittedName>
        <fullName evidence="1">Amidase</fullName>
    </submittedName>
</protein>
<comment type="caution">
    <text evidence="1">The sequence shown here is derived from an EMBL/GenBank/DDBJ whole genome shotgun (WGS) entry which is preliminary data.</text>
</comment>
<evidence type="ECO:0000313" key="2">
    <source>
        <dbReference type="Proteomes" id="UP000235025"/>
    </source>
</evidence>
<name>A0A2N6KK41_9CYAN</name>